<accession>A0ABP3G9I9</accession>
<dbReference type="Proteomes" id="UP001501822">
    <property type="component" value="Unassembled WGS sequence"/>
</dbReference>
<feature type="transmembrane region" description="Helical" evidence="11">
    <location>
        <begin position="365"/>
        <end position="386"/>
    </location>
</feature>
<evidence type="ECO:0000256" key="1">
    <source>
        <dbReference type="ARBA" id="ARBA00001947"/>
    </source>
</evidence>
<dbReference type="InterPro" id="IPR041489">
    <property type="entry name" value="PDZ_6"/>
</dbReference>
<dbReference type="Gene3D" id="2.30.42.10">
    <property type="match status" value="1"/>
</dbReference>
<dbReference type="CDD" id="cd06163">
    <property type="entry name" value="S2P-M50_PDZ_RseP-like"/>
    <property type="match status" value="1"/>
</dbReference>
<keyword evidence="10 11" id="KW-0472">Membrane</keyword>
<evidence type="ECO:0000256" key="9">
    <source>
        <dbReference type="ARBA" id="ARBA00023049"/>
    </source>
</evidence>
<sequence length="393" mass="41522">MTYLLGVLAFVLALLLSVVLHEAGHFLTAKRFGMKATQFFVGFGSTLWSRRRGETEYGIKAIPLGGFVKIVGYTPLEEIDPADEARAFYRQPAPRRVIVIVAGVVVNIILAFLLLVVLAAAVGVPDGGNATTVVRRVSPCVPVSGAACTARDPVSPASAAGLRPRDRVVSFAGTPVRDWNGLSGLIQRAAPGGAVPVVVERHGARRTVTARIGRLDGHGYLGVEPAARIRTLGPVAAVRFAGRFTGQMTVAIGKIVVDIPKAIPKLFSRERAGTPGGQAGSVVGGAEASGQVFSSGESWRAKLGMFLLLVSSLNLFVGLLNLIPLLPLDGGHLAVVCYERIKAWVFRVRGRPDPGPVDLTKLMPVTYAFVVLLVGLGVLLLLADLVNPLKLPQ</sequence>
<evidence type="ECO:0000256" key="4">
    <source>
        <dbReference type="ARBA" id="ARBA00022670"/>
    </source>
</evidence>
<evidence type="ECO:0000313" key="14">
    <source>
        <dbReference type="EMBL" id="GAA0340108.1"/>
    </source>
</evidence>
<feature type="domain" description="PDZ" evidence="13">
    <location>
        <begin position="151"/>
        <end position="201"/>
    </location>
</feature>
<reference evidence="15" key="1">
    <citation type="journal article" date="2019" name="Int. J. Syst. Evol. Microbiol.">
        <title>The Global Catalogue of Microorganisms (GCM) 10K type strain sequencing project: providing services to taxonomists for standard genome sequencing and annotation.</title>
        <authorList>
            <consortium name="The Broad Institute Genomics Platform"/>
            <consortium name="The Broad Institute Genome Sequencing Center for Infectious Disease"/>
            <person name="Wu L."/>
            <person name="Ma J."/>
        </authorList>
    </citation>
    <scope>NUCLEOTIDE SEQUENCE [LARGE SCALE GENOMIC DNA]</scope>
    <source>
        <strain evidence="15">JCM 3146</strain>
    </source>
</reference>
<proteinExistence type="inferred from homology"/>
<gene>
    <name evidence="14" type="primary">rip</name>
    <name evidence="14" type="ORF">GCM10010151_32140</name>
</gene>
<dbReference type="SUPFAM" id="SSF50156">
    <property type="entry name" value="PDZ domain-like"/>
    <property type="match status" value="1"/>
</dbReference>
<feature type="transmembrane region" description="Helical" evidence="11">
    <location>
        <begin position="97"/>
        <end position="122"/>
    </location>
</feature>
<comment type="subcellular location">
    <subcellularLocation>
        <location evidence="2">Membrane</location>
        <topology evidence="2">Multi-pass membrane protein</topology>
    </subcellularLocation>
</comment>
<keyword evidence="8 11" id="KW-1133">Transmembrane helix</keyword>
<name>A0ABP3G9I9_9ACTN</name>
<keyword evidence="4" id="KW-0645">Protease</keyword>
<dbReference type="Pfam" id="PF02163">
    <property type="entry name" value="Peptidase_M50"/>
    <property type="match status" value="1"/>
</dbReference>
<feature type="transmembrane region" description="Helical" evidence="11">
    <location>
        <begin position="303"/>
        <end position="323"/>
    </location>
</feature>
<dbReference type="RefSeq" id="WP_252807837.1">
    <property type="nucleotide sequence ID" value="NZ_BAAABM010000023.1"/>
</dbReference>
<comment type="similarity">
    <text evidence="3">Belongs to the peptidase M50B family.</text>
</comment>
<evidence type="ECO:0000256" key="10">
    <source>
        <dbReference type="ARBA" id="ARBA00023136"/>
    </source>
</evidence>
<evidence type="ECO:0000259" key="13">
    <source>
        <dbReference type="Pfam" id="PF17820"/>
    </source>
</evidence>
<organism evidence="14 15">
    <name type="scientific">Actinoallomurus spadix</name>
    <dbReference type="NCBI Taxonomy" id="79912"/>
    <lineage>
        <taxon>Bacteria</taxon>
        <taxon>Bacillati</taxon>
        <taxon>Actinomycetota</taxon>
        <taxon>Actinomycetes</taxon>
        <taxon>Streptosporangiales</taxon>
        <taxon>Thermomonosporaceae</taxon>
        <taxon>Actinoallomurus</taxon>
    </lineage>
</organism>
<comment type="caution">
    <text evidence="14">The sequence shown here is derived from an EMBL/GenBank/DDBJ whole genome shotgun (WGS) entry which is preliminary data.</text>
</comment>
<evidence type="ECO:0000259" key="12">
    <source>
        <dbReference type="Pfam" id="PF02163"/>
    </source>
</evidence>
<evidence type="ECO:0000313" key="15">
    <source>
        <dbReference type="Proteomes" id="UP001501822"/>
    </source>
</evidence>
<evidence type="ECO:0000256" key="5">
    <source>
        <dbReference type="ARBA" id="ARBA00022692"/>
    </source>
</evidence>
<dbReference type="InterPro" id="IPR008915">
    <property type="entry name" value="Peptidase_M50"/>
</dbReference>
<dbReference type="Pfam" id="PF17820">
    <property type="entry name" value="PDZ_6"/>
    <property type="match status" value="1"/>
</dbReference>
<dbReference type="PANTHER" id="PTHR42837">
    <property type="entry name" value="REGULATOR OF SIGMA-E PROTEASE RSEP"/>
    <property type="match status" value="1"/>
</dbReference>
<evidence type="ECO:0000256" key="6">
    <source>
        <dbReference type="ARBA" id="ARBA00022801"/>
    </source>
</evidence>
<dbReference type="InterPro" id="IPR036034">
    <property type="entry name" value="PDZ_sf"/>
</dbReference>
<keyword evidence="6" id="KW-0378">Hydrolase</keyword>
<dbReference type="GO" id="GO:0008237">
    <property type="term" value="F:metallopeptidase activity"/>
    <property type="evidence" value="ECO:0007669"/>
    <property type="project" value="UniProtKB-KW"/>
</dbReference>
<evidence type="ECO:0000256" key="8">
    <source>
        <dbReference type="ARBA" id="ARBA00022989"/>
    </source>
</evidence>
<keyword evidence="15" id="KW-1185">Reference proteome</keyword>
<dbReference type="PANTHER" id="PTHR42837:SF2">
    <property type="entry name" value="MEMBRANE METALLOPROTEASE ARASP2, CHLOROPLASTIC-RELATED"/>
    <property type="match status" value="1"/>
</dbReference>
<evidence type="ECO:0000256" key="3">
    <source>
        <dbReference type="ARBA" id="ARBA00007931"/>
    </source>
</evidence>
<keyword evidence="5 11" id="KW-0812">Transmembrane</keyword>
<dbReference type="EMBL" id="BAAABM010000023">
    <property type="protein sequence ID" value="GAA0340108.1"/>
    <property type="molecule type" value="Genomic_DNA"/>
</dbReference>
<keyword evidence="9 14" id="KW-0482">Metalloprotease</keyword>
<dbReference type="InterPro" id="IPR004387">
    <property type="entry name" value="Pept_M50_Zn"/>
</dbReference>
<evidence type="ECO:0000256" key="2">
    <source>
        <dbReference type="ARBA" id="ARBA00004141"/>
    </source>
</evidence>
<comment type="cofactor">
    <cofactor evidence="1">
        <name>Zn(2+)</name>
        <dbReference type="ChEBI" id="CHEBI:29105"/>
    </cofactor>
</comment>
<keyword evidence="7" id="KW-0862">Zinc</keyword>
<evidence type="ECO:0000256" key="7">
    <source>
        <dbReference type="ARBA" id="ARBA00022833"/>
    </source>
</evidence>
<feature type="domain" description="Peptidase M50" evidence="12">
    <location>
        <begin position="9"/>
        <end position="342"/>
    </location>
</feature>
<evidence type="ECO:0000256" key="11">
    <source>
        <dbReference type="SAM" id="Phobius"/>
    </source>
</evidence>
<protein>
    <submittedName>
        <fullName evidence="14">Zinc metalloprotease Rip</fullName>
    </submittedName>
</protein>